<proteinExistence type="predicted"/>
<gene>
    <name evidence="2" type="ORF">LTR24_000636</name>
</gene>
<keyword evidence="3" id="KW-1185">Reference proteome</keyword>
<reference evidence="2 3" key="1">
    <citation type="submission" date="2023-08" db="EMBL/GenBank/DDBJ databases">
        <title>Black Yeasts Isolated from many extreme environments.</title>
        <authorList>
            <person name="Coleine C."/>
            <person name="Stajich J.E."/>
            <person name="Selbmann L."/>
        </authorList>
    </citation>
    <scope>NUCLEOTIDE SEQUENCE [LARGE SCALE GENOMIC DNA]</scope>
    <source>
        <strain evidence="2 3">CCFEE 5885</strain>
    </source>
</reference>
<feature type="compositionally biased region" description="Polar residues" evidence="1">
    <location>
        <begin position="14"/>
        <end position="24"/>
    </location>
</feature>
<name>A0ABR0KNJ8_9EURO</name>
<feature type="compositionally biased region" description="Polar residues" evidence="1">
    <location>
        <begin position="53"/>
        <end position="70"/>
    </location>
</feature>
<sequence>MSIWPKRSKGGKPGSQTFKSSTSAQRPKLYVLAIQPVIPTTSQPTEWSLELSVPQTQQSNLPSAPTSRGPSPQRRYKHGSFLPLSHKHKGHSPIPTSLAADDSFSVQRPQNIVLKIFLCSVRAGSATTSTDSTPLTTHIIDALSPIQSTPDSTSWIRQVLFALQIGGLIPGVSQGFVVDKFMAFATSYLDQHQHQRQRQHAEASRGNEYPLEAVHTANYSKTVRENERLRSMLSSDTTDYAVINAAVGGRSRGPETPGDEHKHEDEDEDEDCWMWHSSQAVNGSANAQTQSNREKKWGRFWVTYGSGAAPGARGASRSEREPWEKRDPYAGLM</sequence>
<organism evidence="2 3">
    <name type="scientific">Lithohypha guttulata</name>
    <dbReference type="NCBI Taxonomy" id="1690604"/>
    <lineage>
        <taxon>Eukaryota</taxon>
        <taxon>Fungi</taxon>
        <taxon>Dikarya</taxon>
        <taxon>Ascomycota</taxon>
        <taxon>Pezizomycotina</taxon>
        <taxon>Eurotiomycetes</taxon>
        <taxon>Chaetothyriomycetidae</taxon>
        <taxon>Chaetothyriales</taxon>
        <taxon>Trichomeriaceae</taxon>
        <taxon>Lithohypha</taxon>
    </lineage>
</organism>
<protein>
    <submittedName>
        <fullName evidence="2">Uncharacterized protein</fullName>
    </submittedName>
</protein>
<evidence type="ECO:0000256" key="1">
    <source>
        <dbReference type="SAM" id="MobiDB-lite"/>
    </source>
</evidence>
<feature type="region of interest" description="Disordered" evidence="1">
    <location>
        <begin position="48"/>
        <end position="93"/>
    </location>
</feature>
<comment type="caution">
    <text evidence="2">The sequence shown here is derived from an EMBL/GenBank/DDBJ whole genome shotgun (WGS) entry which is preliminary data.</text>
</comment>
<dbReference type="EMBL" id="JAVRRG010000004">
    <property type="protein sequence ID" value="KAK5101580.1"/>
    <property type="molecule type" value="Genomic_DNA"/>
</dbReference>
<dbReference type="Proteomes" id="UP001345013">
    <property type="component" value="Unassembled WGS sequence"/>
</dbReference>
<feature type="region of interest" description="Disordered" evidence="1">
    <location>
        <begin position="307"/>
        <end position="333"/>
    </location>
</feature>
<evidence type="ECO:0000313" key="3">
    <source>
        <dbReference type="Proteomes" id="UP001345013"/>
    </source>
</evidence>
<feature type="region of interest" description="Disordered" evidence="1">
    <location>
        <begin position="1"/>
        <end position="24"/>
    </location>
</feature>
<evidence type="ECO:0000313" key="2">
    <source>
        <dbReference type="EMBL" id="KAK5101580.1"/>
    </source>
</evidence>
<feature type="compositionally biased region" description="Basic and acidic residues" evidence="1">
    <location>
        <begin position="316"/>
        <end position="333"/>
    </location>
</feature>
<feature type="region of interest" description="Disordered" evidence="1">
    <location>
        <begin position="246"/>
        <end position="270"/>
    </location>
</feature>
<accession>A0ABR0KNJ8</accession>
<feature type="compositionally biased region" description="Basic residues" evidence="1">
    <location>
        <begin position="1"/>
        <end position="10"/>
    </location>
</feature>